<gene>
    <name evidence="3" type="ORF">AMOR_05720</name>
</gene>
<reference evidence="4" key="1">
    <citation type="journal article" date="2022" name="Int. J. Syst. Evol. Microbiol.">
        <title>Anaeromyxobacter oryzae sp. nov., Anaeromyxobacter diazotrophicus sp. nov. and Anaeromyxobacter paludicola sp. nov., isolated from paddy soils.</title>
        <authorList>
            <person name="Itoh H."/>
            <person name="Xu Z."/>
            <person name="Mise K."/>
            <person name="Masuda Y."/>
            <person name="Ushijima N."/>
            <person name="Hayakawa C."/>
            <person name="Shiratori Y."/>
            <person name="Senoo K."/>
        </authorList>
    </citation>
    <scope>NUCLEOTIDE SEQUENCE [LARGE SCALE GENOMIC DNA]</scope>
    <source>
        <strain evidence="4">Red232</strain>
    </source>
</reference>
<evidence type="ECO:0000313" key="4">
    <source>
        <dbReference type="Proteomes" id="UP001162891"/>
    </source>
</evidence>
<dbReference type="Pfam" id="PF04892">
    <property type="entry name" value="VanZ"/>
    <property type="match status" value="1"/>
</dbReference>
<sequence>MSDRAGLDGALRADEALAARAADMRRAALAFAVLAVAYAAAIFWVSNQSNPFPFVPSGILSHDKLLHAGAYAGLAFLVRLALAGTRLRRPAALAVALAIASLYGVSDELHQLFVPNRQCDVWDWAADTLGALAGAAVAAAFLRRRGGAG</sequence>
<dbReference type="InterPro" id="IPR006976">
    <property type="entry name" value="VanZ-like"/>
</dbReference>
<keyword evidence="1" id="KW-0812">Transmembrane</keyword>
<feature type="transmembrane region" description="Helical" evidence="1">
    <location>
        <begin position="121"/>
        <end position="142"/>
    </location>
</feature>
<keyword evidence="1" id="KW-0472">Membrane</keyword>
<dbReference type="EMBL" id="AP025591">
    <property type="protein sequence ID" value="BDG01576.1"/>
    <property type="molecule type" value="Genomic_DNA"/>
</dbReference>
<evidence type="ECO:0000259" key="2">
    <source>
        <dbReference type="Pfam" id="PF04892"/>
    </source>
</evidence>
<dbReference type="RefSeq" id="WP_248358238.1">
    <property type="nucleotide sequence ID" value="NZ_AP025591.1"/>
</dbReference>
<dbReference type="Proteomes" id="UP001162891">
    <property type="component" value="Chromosome"/>
</dbReference>
<dbReference type="PANTHER" id="PTHR28008:SF1">
    <property type="entry name" value="DOMAIN PROTEIN, PUTATIVE (AFU_ORTHOLOGUE AFUA_3G10980)-RELATED"/>
    <property type="match status" value="1"/>
</dbReference>
<name>A0ABM7WQ34_9BACT</name>
<dbReference type="PANTHER" id="PTHR28008">
    <property type="entry name" value="DOMAIN PROTEIN, PUTATIVE (AFU_ORTHOLOGUE AFUA_3G10980)-RELATED"/>
    <property type="match status" value="1"/>
</dbReference>
<feature type="domain" description="VanZ-like" evidence="2">
    <location>
        <begin position="62"/>
        <end position="140"/>
    </location>
</feature>
<feature type="transmembrane region" description="Helical" evidence="1">
    <location>
        <begin position="89"/>
        <end position="106"/>
    </location>
</feature>
<feature type="transmembrane region" description="Helical" evidence="1">
    <location>
        <begin position="27"/>
        <end position="45"/>
    </location>
</feature>
<evidence type="ECO:0000256" key="1">
    <source>
        <dbReference type="SAM" id="Phobius"/>
    </source>
</evidence>
<keyword evidence="4" id="KW-1185">Reference proteome</keyword>
<protein>
    <recommendedName>
        <fullName evidence="2">VanZ-like domain-containing protein</fullName>
    </recommendedName>
</protein>
<accession>A0ABM7WQ34</accession>
<feature type="transmembrane region" description="Helical" evidence="1">
    <location>
        <begin position="65"/>
        <end position="82"/>
    </location>
</feature>
<dbReference type="NCBIfam" id="NF037970">
    <property type="entry name" value="vanZ_1"/>
    <property type="match status" value="1"/>
</dbReference>
<keyword evidence="1" id="KW-1133">Transmembrane helix</keyword>
<evidence type="ECO:0000313" key="3">
    <source>
        <dbReference type="EMBL" id="BDG01576.1"/>
    </source>
</evidence>
<proteinExistence type="predicted"/>
<organism evidence="3 4">
    <name type="scientific">Anaeromyxobacter oryzae</name>
    <dbReference type="NCBI Taxonomy" id="2918170"/>
    <lineage>
        <taxon>Bacteria</taxon>
        <taxon>Pseudomonadati</taxon>
        <taxon>Myxococcota</taxon>
        <taxon>Myxococcia</taxon>
        <taxon>Myxococcales</taxon>
        <taxon>Cystobacterineae</taxon>
        <taxon>Anaeromyxobacteraceae</taxon>
        <taxon>Anaeromyxobacter</taxon>
    </lineage>
</organism>